<name>A0A8H6RSY8_9PEZI</name>
<organism evidence="2 3">
    <name type="scientific">Pseudocercospora fuligena</name>
    <dbReference type="NCBI Taxonomy" id="685502"/>
    <lineage>
        <taxon>Eukaryota</taxon>
        <taxon>Fungi</taxon>
        <taxon>Dikarya</taxon>
        <taxon>Ascomycota</taxon>
        <taxon>Pezizomycotina</taxon>
        <taxon>Dothideomycetes</taxon>
        <taxon>Dothideomycetidae</taxon>
        <taxon>Mycosphaerellales</taxon>
        <taxon>Mycosphaerellaceae</taxon>
        <taxon>Pseudocercospora</taxon>
    </lineage>
</organism>
<evidence type="ECO:0000313" key="2">
    <source>
        <dbReference type="EMBL" id="KAF7196773.1"/>
    </source>
</evidence>
<dbReference type="AlphaFoldDB" id="A0A8H6RSY8"/>
<dbReference type="EMBL" id="JABCIY010000023">
    <property type="protein sequence ID" value="KAF7196773.1"/>
    <property type="molecule type" value="Genomic_DNA"/>
</dbReference>
<feature type="region of interest" description="Disordered" evidence="1">
    <location>
        <begin position="47"/>
        <end position="81"/>
    </location>
</feature>
<feature type="compositionally biased region" description="Polar residues" evidence="1">
    <location>
        <begin position="67"/>
        <end position="81"/>
    </location>
</feature>
<dbReference type="OrthoDB" id="10257415at2759"/>
<reference evidence="2" key="1">
    <citation type="submission" date="2020-04" db="EMBL/GenBank/DDBJ databases">
        <title>Draft genome resource of the tomato pathogen Pseudocercospora fuligena.</title>
        <authorList>
            <person name="Zaccaron A."/>
        </authorList>
    </citation>
    <scope>NUCLEOTIDE SEQUENCE</scope>
    <source>
        <strain evidence="2">PF001</strain>
    </source>
</reference>
<evidence type="ECO:0000256" key="1">
    <source>
        <dbReference type="SAM" id="MobiDB-lite"/>
    </source>
</evidence>
<evidence type="ECO:0000313" key="3">
    <source>
        <dbReference type="Proteomes" id="UP000660729"/>
    </source>
</evidence>
<proteinExistence type="predicted"/>
<protein>
    <submittedName>
        <fullName evidence="2">Uncharacterized protein</fullName>
    </submittedName>
</protein>
<gene>
    <name evidence="2" type="ORF">HII31_01912</name>
</gene>
<comment type="caution">
    <text evidence="2">The sequence shown here is derived from an EMBL/GenBank/DDBJ whole genome shotgun (WGS) entry which is preliminary data.</text>
</comment>
<accession>A0A8H6RSY8</accession>
<keyword evidence="3" id="KW-1185">Reference proteome</keyword>
<dbReference type="Proteomes" id="UP000660729">
    <property type="component" value="Unassembled WGS sequence"/>
</dbReference>
<sequence>MAMDDDERLVTRTTIYPEREMASVASSSATNLSLLDKVESTKDLEEIMSPPEPTESNETAENHGEDTNASALTITPKNLKK</sequence>